<evidence type="ECO:0000313" key="3">
    <source>
        <dbReference type="Proteomes" id="UP001497744"/>
    </source>
</evidence>
<evidence type="ECO:0000313" key="2">
    <source>
        <dbReference type="EMBL" id="GIX66133.1"/>
    </source>
</evidence>
<feature type="compositionally biased region" description="Basic and acidic residues" evidence="1">
    <location>
        <begin position="304"/>
        <end position="323"/>
    </location>
</feature>
<comment type="caution">
    <text evidence="2">The sequence shown here is derived from an EMBL/GenBank/DDBJ whole genome shotgun (WGS) entry which is preliminary data.</text>
</comment>
<dbReference type="AlphaFoldDB" id="A0AAV4M185"/>
<feature type="compositionally biased region" description="Basic and acidic residues" evidence="1">
    <location>
        <begin position="366"/>
        <end position="375"/>
    </location>
</feature>
<evidence type="ECO:0000256" key="1">
    <source>
        <dbReference type="SAM" id="MobiDB-lite"/>
    </source>
</evidence>
<name>A0AAV4M185_BABCB</name>
<dbReference type="RefSeq" id="XP_067718202.1">
    <property type="nucleotide sequence ID" value="XM_067862101.1"/>
</dbReference>
<dbReference type="GeneID" id="94197614"/>
<reference evidence="2 3" key="1">
    <citation type="submission" date="2021-06" db="EMBL/GenBank/DDBJ databases">
        <title>Genome sequence of Babesia caballi.</title>
        <authorList>
            <person name="Yamagishi J."/>
            <person name="Kidaka T."/>
            <person name="Ochi A."/>
        </authorList>
    </citation>
    <scope>NUCLEOTIDE SEQUENCE [LARGE SCALE GENOMIC DNA]</scope>
    <source>
        <strain evidence="2">USDA-D6B2</strain>
    </source>
</reference>
<protein>
    <submittedName>
        <fullName evidence="2">Zinc ABC transporter substrate-binding protein</fullName>
    </submittedName>
</protein>
<feature type="compositionally biased region" description="Basic and acidic residues" evidence="1">
    <location>
        <begin position="342"/>
        <end position="355"/>
    </location>
</feature>
<proteinExistence type="predicted"/>
<dbReference type="Proteomes" id="UP001497744">
    <property type="component" value="Unassembled WGS sequence"/>
</dbReference>
<gene>
    <name evidence="2" type="ORF">BcabD6B2_55690</name>
</gene>
<feature type="compositionally biased region" description="Acidic residues" evidence="1">
    <location>
        <begin position="330"/>
        <end position="341"/>
    </location>
</feature>
<accession>A0AAV4M185</accession>
<feature type="compositionally biased region" description="Basic and acidic residues" evidence="1">
    <location>
        <begin position="24"/>
        <end position="40"/>
    </location>
</feature>
<dbReference type="EMBL" id="BPLF01000006">
    <property type="protein sequence ID" value="GIX66133.1"/>
    <property type="molecule type" value="Genomic_DNA"/>
</dbReference>
<feature type="region of interest" description="Disordered" evidence="1">
    <location>
        <begin position="304"/>
        <end position="388"/>
    </location>
</feature>
<sequence>MLCGGLLAHEQLHDKVAEKHPRELPEQLEDLRPRPPREGGRLQQRLGRHRLPRPVDGPGVVVHALEDALHDPLLAAVVGARHREHLLLQRLQLRVARVRREPLPAVPQRPVEVPQLRVGVGDAQKRLQVNPVVLQRVVAVLDAPLVVPLLHQRERHVQAELDVVLDEVVPLLLEVLLRGDVPLELRLPAEDELQRPQPLEPHVDGPVQVALPEQLDAPDLGGDVLVRRAAHPLLNVDFLDDHHGTASRPDRPVLVLHLLPLRRLLRRGLRLRLRGERPVVDQAEHLEEPERRQDPEHVVRPVGEEAQEAHEGGEEEEVVRQAELESQPEAAEDGGDAEPVGDGDHHGPPGERANVDGHSSLRKHNVSHDPRDLRGCHRRFPPAPPGRVCAGRHAALRLTAHSSAPSE</sequence>
<keyword evidence="3" id="KW-1185">Reference proteome</keyword>
<organism evidence="2 3">
    <name type="scientific">Babesia caballi</name>
    <dbReference type="NCBI Taxonomy" id="5871"/>
    <lineage>
        <taxon>Eukaryota</taxon>
        <taxon>Sar</taxon>
        <taxon>Alveolata</taxon>
        <taxon>Apicomplexa</taxon>
        <taxon>Aconoidasida</taxon>
        <taxon>Piroplasmida</taxon>
        <taxon>Babesiidae</taxon>
        <taxon>Babesia</taxon>
    </lineage>
</organism>
<feature type="region of interest" description="Disordered" evidence="1">
    <location>
        <begin position="24"/>
        <end position="53"/>
    </location>
</feature>